<feature type="transmembrane region" description="Helical" evidence="19">
    <location>
        <begin position="112"/>
        <end position="136"/>
    </location>
</feature>
<dbReference type="Proteomes" id="UP000198312">
    <property type="component" value="Chromosome"/>
</dbReference>
<keyword evidence="11 19" id="KW-0460">Magnesium</keyword>
<evidence type="ECO:0000256" key="9">
    <source>
        <dbReference type="ARBA" id="ARBA00022679"/>
    </source>
</evidence>
<dbReference type="Pfam" id="PF02654">
    <property type="entry name" value="CobS"/>
    <property type="match status" value="1"/>
</dbReference>
<comment type="catalytic activity">
    <reaction evidence="18 19">
        <text>alpha-ribazole 5'-phosphate + adenosylcob(III)inamide-GDP = adenosylcob(III)alamin 5'-phosphate + GMP + H(+)</text>
        <dbReference type="Rhea" id="RHEA:23560"/>
        <dbReference type="ChEBI" id="CHEBI:15378"/>
        <dbReference type="ChEBI" id="CHEBI:57918"/>
        <dbReference type="ChEBI" id="CHEBI:58115"/>
        <dbReference type="ChEBI" id="CHEBI:60487"/>
        <dbReference type="ChEBI" id="CHEBI:60493"/>
        <dbReference type="EC" id="2.7.8.26"/>
    </reaction>
</comment>
<evidence type="ECO:0000256" key="16">
    <source>
        <dbReference type="ARBA" id="ARBA00032853"/>
    </source>
</evidence>
<evidence type="ECO:0000256" key="10">
    <source>
        <dbReference type="ARBA" id="ARBA00022692"/>
    </source>
</evidence>
<dbReference type="OrthoDB" id="9794626at2"/>
<feature type="transmembrane region" description="Helical" evidence="19">
    <location>
        <begin position="207"/>
        <end position="224"/>
    </location>
</feature>
<evidence type="ECO:0000256" key="3">
    <source>
        <dbReference type="ARBA" id="ARBA00004663"/>
    </source>
</evidence>
<evidence type="ECO:0000256" key="11">
    <source>
        <dbReference type="ARBA" id="ARBA00022842"/>
    </source>
</evidence>
<sequence length="264" mass="30231">MKSYVYGMILTIQFFSILPLRKEVPITPIHLERAIRVFPAFGWILGFSYAAILYGLIQWTPFSSLAIAFIIWLITIVLTGGIHLDGWMDASDAFFSYRDRDKRLEIMKDPRTGAFGVLSVIVLLSARFLFIYEIIIRIERPSYLFIFFIPFFSRIVMGMMLALVPPAKEEGLGHLFQQSCTRSTIWSYCWYLIPAAILLWTQGLQSVMIGTGMLICSLLLFLFARKKVRTWFGGISGDTVGATTEGVEVCLWMIVWLLHYYVMG</sequence>
<evidence type="ECO:0000256" key="14">
    <source>
        <dbReference type="ARBA" id="ARBA00025228"/>
    </source>
</evidence>
<comment type="cofactor">
    <cofactor evidence="1 19">
        <name>Mg(2+)</name>
        <dbReference type="ChEBI" id="CHEBI:18420"/>
    </cofactor>
</comment>
<evidence type="ECO:0000256" key="17">
    <source>
        <dbReference type="ARBA" id="ARBA00048623"/>
    </source>
</evidence>
<keyword evidence="21" id="KW-1185">Reference proteome</keyword>
<evidence type="ECO:0000256" key="13">
    <source>
        <dbReference type="ARBA" id="ARBA00023136"/>
    </source>
</evidence>
<comment type="pathway">
    <text evidence="3 19">Cofactor biosynthesis; adenosylcobalamin biosynthesis; adenosylcobalamin from cob(II)yrinate a,c-diamide: step 7/7.</text>
</comment>
<keyword evidence="12 19" id="KW-1133">Transmembrane helix</keyword>
<evidence type="ECO:0000256" key="4">
    <source>
        <dbReference type="ARBA" id="ARBA00010561"/>
    </source>
</evidence>
<comment type="subcellular location">
    <subcellularLocation>
        <location evidence="2 19">Cell membrane</location>
        <topology evidence="2 19">Multi-pass membrane protein</topology>
    </subcellularLocation>
</comment>
<keyword evidence="9 19" id="KW-0808">Transferase</keyword>
<dbReference type="GO" id="GO:0008818">
    <property type="term" value="F:cobalamin 5'-phosphate synthase activity"/>
    <property type="evidence" value="ECO:0007669"/>
    <property type="project" value="UniProtKB-UniRule"/>
</dbReference>
<evidence type="ECO:0000256" key="12">
    <source>
        <dbReference type="ARBA" id="ARBA00022989"/>
    </source>
</evidence>
<dbReference type="AlphaFoldDB" id="A0A220U1G5"/>
<dbReference type="RefSeq" id="WP_089061112.1">
    <property type="nucleotide sequence ID" value="NZ_CP022315.1"/>
</dbReference>
<evidence type="ECO:0000256" key="5">
    <source>
        <dbReference type="ARBA" id="ARBA00013200"/>
    </source>
</evidence>
<dbReference type="KEGG" id="vil:CFK37_06605"/>
<keyword evidence="10 19" id="KW-0812">Transmembrane</keyword>
<dbReference type="EMBL" id="CP022315">
    <property type="protein sequence ID" value="ASK61852.1"/>
    <property type="molecule type" value="Genomic_DNA"/>
</dbReference>
<feature type="transmembrane region" description="Helical" evidence="19">
    <location>
        <begin position="34"/>
        <end position="57"/>
    </location>
</feature>
<dbReference type="UniPathway" id="UPA00148">
    <property type="reaction ID" value="UER00238"/>
</dbReference>
<reference evidence="20 21" key="1">
    <citation type="submission" date="2017-07" db="EMBL/GenBank/DDBJ databases">
        <title>Virgibacillus sp. LM2416.</title>
        <authorList>
            <person name="Tak E.J."/>
            <person name="Bae J.-W."/>
        </authorList>
    </citation>
    <scope>NUCLEOTIDE SEQUENCE [LARGE SCALE GENOMIC DNA]</scope>
    <source>
        <strain evidence="20 21">LM2416</strain>
    </source>
</reference>
<dbReference type="GO" id="GO:0005886">
    <property type="term" value="C:plasma membrane"/>
    <property type="evidence" value="ECO:0007669"/>
    <property type="project" value="UniProtKB-SubCell"/>
</dbReference>
<evidence type="ECO:0000313" key="21">
    <source>
        <dbReference type="Proteomes" id="UP000198312"/>
    </source>
</evidence>
<evidence type="ECO:0000256" key="6">
    <source>
        <dbReference type="ARBA" id="ARBA00015850"/>
    </source>
</evidence>
<evidence type="ECO:0000256" key="7">
    <source>
        <dbReference type="ARBA" id="ARBA00022475"/>
    </source>
</evidence>
<evidence type="ECO:0000256" key="1">
    <source>
        <dbReference type="ARBA" id="ARBA00001946"/>
    </source>
</evidence>
<dbReference type="HAMAP" id="MF_00719">
    <property type="entry name" value="CobS"/>
    <property type="match status" value="1"/>
</dbReference>
<evidence type="ECO:0000256" key="8">
    <source>
        <dbReference type="ARBA" id="ARBA00022573"/>
    </source>
</evidence>
<evidence type="ECO:0000313" key="20">
    <source>
        <dbReference type="EMBL" id="ASK61852.1"/>
    </source>
</evidence>
<dbReference type="GO" id="GO:0051073">
    <property type="term" value="F:adenosylcobinamide-GDP ribazoletransferase activity"/>
    <property type="evidence" value="ECO:0007669"/>
    <property type="project" value="UniProtKB-UniRule"/>
</dbReference>
<dbReference type="PANTHER" id="PTHR34148">
    <property type="entry name" value="ADENOSYLCOBINAMIDE-GDP RIBAZOLETRANSFERASE"/>
    <property type="match status" value="1"/>
</dbReference>
<comment type="similarity">
    <text evidence="4 19">Belongs to the CobS family.</text>
</comment>
<evidence type="ECO:0000256" key="18">
    <source>
        <dbReference type="ARBA" id="ARBA00049504"/>
    </source>
</evidence>
<keyword evidence="7 19" id="KW-1003">Cell membrane</keyword>
<organism evidence="20 21">
    <name type="scientific">Virgibacillus phasianinus</name>
    <dbReference type="NCBI Taxonomy" id="2017483"/>
    <lineage>
        <taxon>Bacteria</taxon>
        <taxon>Bacillati</taxon>
        <taxon>Bacillota</taxon>
        <taxon>Bacilli</taxon>
        <taxon>Bacillales</taxon>
        <taxon>Bacillaceae</taxon>
        <taxon>Virgibacillus</taxon>
    </lineage>
</organism>
<keyword evidence="8 19" id="KW-0169">Cobalamin biosynthesis</keyword>
<comment type="catalytic activity">
    <reaction evidence="17 19">
        <text>alpha-ribazole + adenosylcob(III)inamide-GDP = adenosylcob(III)alamin + GMP + H(+)</text>
        <dbReference type="Rhea" id="RHEA:16049"/>
        <dbReference type="ChEBI" id="CHEBI:10329"/>
        <dbReference type="ChEBI" id="CHEBI:15378"/>
        <dbReference type="ChEBI" id="CHEBI:18408"/>
        <dbReference type="ChEBI" id="CHEBI:58115"/>
        <dbReference type="ChEBI" id="CHEBI:60487"/>
        <dbReference type="EC" id="2.7.8.26"/>
    </reaction>
</comment>
<dbReference type="PANTHER" id="PTHR34148:SF1">
    <property type="entry name" value="ADENOSYLCOBINAMIDE-GDP RIBAZOLETRANSFERASE"/>
    <property type="match status" value="1"/>
</dbReference>
<dbReference type="GO" id="GO:0009236">
    <property type="term" value="P:cobalamin biosynthetic process"/>
    <property type="evidence" value="ECO:0007669"/>
    <property type="project" value="UniProtKB-UniRule"/>
</dbReference>
<feature type="transmembrane region" description="Helical" evidence="19">
    <location>
        <begin position="185"/>
        <end position="201"/>
    </location>
</feature>
<evidence type="ECO:0000256" key="2">
    <source>
        <dbReference type="ARBA" id="ARBA00004651"/>
    </source>
</evidence>
<keyword evidence="13 19" id="KW-0472">Membrane</keyword>
<accession>A0A220U1G5</accession>
<feature type="transmembrane region" description="Helical" evidence="19">
    <location>
        <begin position="6"/>
        <end position="22"/>
    </location>
</feature>
<dbReference type="InterPro" id="IPR003805">
    <property type="entry name" value="CobS"/>
</dbReference>
<comment type="function">
    <text evidence="14 19">Joins adenosylcobinamide-GDP and alpha-ribazole to generate adenosylcobalamin (Ado-cobalamin). Also synthesizes adenosylcobalamin 5'-phosphate from adenosylcobinamide-GDP and alpha-ribazole 5'-phosphate.</text>
</comment>
<feature type="transmembrane region" description="Helical" evidence="19">
    <location>
        <begin position="142"/>
        <end position="164"/>
    </location>
</feature>
<feature type="transmembrane region" description="Helical" evidence="19">
    <location>
        <begin position="63"/>
        <end position="84"/>
    </location>
</feature>
<evidence type="ECO:0000256" key="19">
    <source>
        <dbReference type="HAMAP-Rule" id="MF_00719"/>
    </source>
</evidence>
<name>A0A220U1G5_9BACI</name>
<evidence type="ECO:0000256" key="15">
    <source>
        <dbReference type="ARBA" id="ARBA00032605"/>
    </source>
</evidence>
<proteinExistence type="inferred from homology"/>
<dbReference type="EC" id="2.7.8.26" evidence="5 19"/>
<gene>
    <name evidence="19" type="primary">cobS</name>
    <name evidence="20" type="ORF">CFK37_06605</name>
</gene>
<protein>
    <recommendedName>
        <fullName evidence="6 19">Adenosylcobinamide-GDP ribazoletransferase</fullName>
        <ecNumber evidence="5 19">2.7.8.26</ecNumber>
    </recommendedName>
    <alternativeName>
        <fullName evidence="16 19">Cobalamin synthase</fullName>
    </alternativeName>
    <alternativeName>
        <fullName evidence="15 19">Cobalamin-5'-phosphate synthase</fullName>
    </alternativeName>
</protein>